<proteinExistence type="predicted"/>
<keyword evidence="1" id="KW-0812">Transmembrane</keyword>
<protein>
    <submittedName>
        <fullName evidence="2">Uncharacterized protein</fullName>
    </submittedName>
</protein>
<dbReference type="RefSeq" id="WP_066149818.1">
    <property type="nucleotide sequence ID" value="NZ_CP020814.1"/>
</dbReference>
<keyword evidence="1" id="KW-1133">Transmembrane helix</keyword>
<reference evidence="2 3" key="1">
    <citation type="submission" date="2017-04" db="EMBL/GenBank/DDBJ databases">
        <title>Bacillus krulwichiae AM31D Genome sequencing and assembly.</title>
        <authorList>
            <person name="Krulwich T.A."/>
            <person name="Anastor L."/>
            <person name="Ehrlich R."/>
            <person name="Ehrlich G.D."/>
            <person name="Janto B."/>
        </authorList>
    </citation>
    <scope>NUCLEOTIDE SEQUENCE [LARGE SCALE GENOMIC DNA]</scope>
    <source>
        <strain evidence="2 3">AM31D</strain>
    </source>
</reference>
<evidence type="ECO:0000313" key="3">
    <source>
        <dbReference type="Proteomes" id="UP000193006"/>
    </source>
</evidence>
<gene>
    <name evidence="2" type="ORF">BkAM31D_13940</name>
</gene>
<accession>A0A1X9MJS5</accession>
<dbReference type="STRING" id="199441.BkAM31D_13940"/>
<dbReference type="EMBL" id="CP020814">
    <property type="protein sequence ID" value="ARK30852.1"/>
    <property type="molecule type" value="Genomic_DNA"/>
</dbReference>
<dbReference type="KEGG" id="bkw:BkAM31D_13940"/>
<keyword evidence="1" id="KW-0472">Membrane</keyword>
<dbReference type="AlphaFoldDB" id="A0A1X9MJS5"/>
<name>A0A1X9MJS5_9BACI</name>
<evidence type="ECO:0000256" key="1">
    <source>
        <dbReference type="SAM" id="Phobius"/>
    </source>
</evidence>
<feature type="transmembrane region" description="Helical" evidence="1">
    <location>
        <begin position="73"/>
        <end position="99"/>
    </location>
</feature>
<feature type="transmembrane region" description="Helical" evidence="1">
    <location>
        <begin position="40"/>
        <end position="66"/>
    </location>
</feature>
<sequence>MRKYALKIALVTLVSSVALFVALISFLSFGDSNSTFFLTIGNALITFSLFFLLVTPLIGFVFSLYISGKRKWIYLLSHIICMATISAFSFISIMFRYFVPFAP</sequence>
<organism evidence="2 3">
    <name type="scientific">Halalkalibacter krulwichiae</name>
    <dbReference type="NCBI Taxonomy" id="199441"/>
    <lineage>
        <taxon>Bacteria</taxon>
        <taxon>Bacillati</taxon>
        <taxon>Bacillota</taxon>
        <taxon>Bacilli</taxon>
        <taxon>Bacillales</taxon>
        <taxon>Bacillaceae</taxon>
        <taxon>Halalkalibacter</taxon>
    </lineage>
</organism>
<dbReference type="Proteomes" id="UP000193006">
    <property type="component" value="Chromosome"/>
</dbReference>
<keyword evidence="3" id="KW-1185">Reference proteome</keyword>
<evidence type="ECO:0000313" key="2">
    <source>
        <dbReference type="EMBL" id="ARK30852.1"/>
    </source>
</evidence>